<dbReference type="RefSeq" id="WP_012623101.1">
    <property type="nucleotide sequence ID" value="NC_011879.1"/>
</dbReference>
<sequence length="230" mass="25581">MSFEELVGRRAADAQAAAASREDRETALRRQYDSAKPLAHAAFLNTVRQARDYLAEQSAYDMTLDGGTGWYLGEHEKVRAFISTDGQLHFGNVHTFAGHWSPVGEFKAPTTAWMLVSGSNGPVEQPVAIRNPGGMVPPSGKAVNLSTWGETAQGPANMIEVGTWGHGVYFPRAAWPAQQHFYDGRIDFDAEARLWVTYQERVRDRTYAVAFDSWLADRVAWRLTAHPSRN</sequence>
<evidence type="ECO:0000313" key="2">
    <source>
        <dbReference type="Proteomes" id="UP000002505"/>
    </source>
</evidence>
<dbReference type="AlphaFoldDB" id="B8HI37"/>
<geneLocation type="plasmid" evidence="1 2">
    <name>pACHL01</name>
</geneLocation>
<keyword evidence="1" id="KW-0614">Plasmid</keyword>
<dbReference type="KEGG" id="ach:Achl_4133"/>
<dbReference type="EMBL" id="CP001342">
    <property type="protein sequence ID" value="ACL42084.1"/>
    <property type="molecule type" value="Genomic_DNA"/>
</dbReference>
<evidence type="ECO:0000313" key="1">
    <source>
        <dbReference type="EMBL" id="ACL42084.1"/>
    </source>
</evidence>
<name>B8HI37_PSECP</name>
<protein>
    <submittedName>
        <fullName evidence="1">Uncharacterized protein</fullName>
    </submittedName>
</protein>
<keyword evidence="2" id="KW-1185">Reference proteome</keyword>
<accession>B8HI37</accession>
<dbReference type="HOGENOM" id="CLU_1202804_0_0_11"/>
<dbReference type="Proteomes" id="UP000002505">
    <property type="component" value="Plasmid pACHL01"/>
</dbReference>
<gene>
    <name evidence="1" type="ordered locus">Achl_4133</name>
</gene>
<reference evidence="1" key="1">
    <citation type="submission" date="2009-01" db="EMBL/GenBank/DDBJ databases">
        <title>Complete sequence of plasmid1 of Arthrobacter chlorophenolicus A6.</title>
        <authorList>
            <consortium name="US DOE Joint Genome Institute"/>
            <person name="Lucas S."/>
            <person name="Copeland A."/>
            <person name="Lapidus A."/>
            <person name="Glavina del Rio T."/>
            <person name="Tice H."/>
            <person name="Bruce D."/>
            <person name="Goodwin L."/>
            <person name="Pitluck S."/>
            <person name="Goltsman E."/>
            <person name="Clum A."/>
            <person name="Larimer F."/>
            <person name="Land M."/>
            <person name="Hauser L."/>
            <person name="Kyrpides N."/>
            <person name="Mikhailova N."/>
            <person name="Jansson J."/>
            <person name="Richardson P."/>
        </authorList>
    </citation>
    <scope>NUCLEOTIDE SEQUENCE [LARGE SCALE GENOMIC DNA]</scope>
    <source>
        <strain evidence="1">A6</strain>
        <plasmid evidence="1">pACHL01</plasmid>
    </source>
</reference>
<proteinExistence type="predicted"/>
<organism evidence="1 2">
    <name type="scientific">Pseudarthrobacter chlorophenolicus (strain ATCC 700700 / DSM 12829 / CIP 107037 / JCM 12360 / KCTC 9906 / NCIMB 13794 / A6)</name>
    <name type="common">Arthrobacter chlorophenolicus</name>
    <dbReference type="NCBI Taxonomy" id="452863"/>
    <lineage>
        <taxon>Bacteria</taxon>
        <taxon>Bacillati</taxon>
        <taxon>Actinomycetota</taxon>
        <taxon>Actinomycetes</taxon>
        <taxon>Micrococcales</taxon>
        <taxon>Micrococcaceae</taxon>
        <taxon>Pseudarthrobacter</taxon>
    </lineage>
</organism>